<gene>
    <name evidence="2" type="ORF">SAMN04488589_0530</name>
</gene>
<evidence type="ECO:0000313" key="2">
    <source>
        <dbReference type="EMBL" id="SDF44154.1"/>
    </source>
</evidence>
<dbReference type="RefSeq" id="WP_091708482.1">
    <property type="nucleotide sequence ID" value="NZ_FNCA01000002.1"/>
</dbReference>
<keyword evidence="1" id="KW-0472">Membrane</keyword>
<dbReference type="EMBL" id="FNCA01000002">
    <property type="protein sequence ID" value="SDF44154.1"/>
    <property type="molecule type" value="Genomic_DNA"/>
</dbReference>
<feature type="transmembrane region" description="Helical" evidence="1">
    <location>
        <begin position="20"/>
        <end position="38"/>
    </location>
</feature>
<proteinExistence type="predicted"/>
<feature type="transmembrane region" description="Helical" evidence="1">
    <location>
        <begin position="44"/>
        <end position="62"/>
    </location>
</feature>
<feature type="transmembrane region" description="Helical" evidence="1">
    <location>
        <begin position="108"/>
        <end position="129"/>
    </location>
</feature>
<comment type="caution">
    <text evidence="2">The sequence shown here is derived from an EMBL/GenBank/DDBJ whole genome shotgun (WGS) entry which is preliminary data.</text>
</comment>
<accession>A0A7Z7AXX4</accession>
<keyword evidence="3" id="KW-1185">Reference proteome</keyword>
<sequence>MKQNPIFKTKNPQRVSFFRWVLADLFFIVFGVHSYITFDIHSYDGLFILVSATFVLTSLLFIRATMKNAKILDEAINGQNMIVHWKYTDEEWLDYLSHEEDYRSNTGILMAIVLSVITAIIFIPFILFIPEGKFSMLMVMLGLFMLYFFMGYVFPSILFYVKRKSVGEVILLEKGVLLNKEFHTWNFPLSKFNSAKFKEKPYVHLEIIYDYFDRTGPRSYTINVPVPSDNKKNINTIISSFY</sequence>
<evidence type="ECO:0000256" key="1">
    <source>
        <dbReference type="SAM" id="Phobius"/>
    </source>
</evidence>
<protein>
    <submittedName>
        <fullName evidence="2">Uncharacterized protein</fullName>
    </submittedName>
</protein>
<evidence type="ECO:0000313" key="3">
    <source>
        <dbReference type="Proteomes" id="UP000199259"/>
    </source>
</evidence>
<feature type="transmembrane region" description="Helical" evidence="1">
    <location>
        <begin position="135"/>
        <end position="161"/>
    </location>
</feature>
<organism evidence="2 3">
    <name type="scientific">Methanolobus vulcani</name>
    <dbReference type="NCBI Taxonomy" id="38026"/>
    <lineage>
        <taxon>Archaea</taxon>
        <taxon>Methanobacteriati</taxon>
        <taxon>Methanobacteriota</taxon>
        <taxon>Stenosarchaea group</taxon>
        <taxon>Methanomicrobia</taxon>
        <taxon>Methanosarcinales</taxon>
        <taxon>Methanosarcinaceae</taxon>
        <taxon>Methanolobus</taxon>
    </lineage>
</organism>
<reference evidence="2 3" key="1">
    <citation type="submission" date="2016-10" db="EMBL/GenBank/DDBJ databases">
        <authorList>
            <person name="Varghese N."/>
            <person name="Submissions S."/>
        </authorList>
    </citation>
    <scope>NUCLEOTIDE SEQUENCE [LARGE SCALE GENOMIC DNA]</scope>
    <source>
        <strain evidence="2 3">PL 12/M</strain>
    </source>
</reference>
<dbReference type="Proteomes" id="UP000199259">
    <property type="component" value="Unassembled WGS sequence"/>
</dbReference>
<keyword evidence="1" id="KW-0812">Transmembrane</keyword>
<dbReference type="AlphaFoldDB" id="A0A7Z7AXX4"/>
<name>A0A7Z7AXX4_9EURY</name>
<keyword evidence="1" id="KW-1133">Transmembrane helix</keyword>